<gene>
    <name evidence="5" type="ORF">C8A01DRAFT_31059</name>
</gene>
<dbReference type="InterPro" id="IPR050432">
    <property type="entry name" value="FAD-linked_Oxidoreductases_BP"/>
</dbReference>
<dbReference type="AlphaFoldDB" id="A0AAN6SWP9"/>
<feature type="signal peptide" evidence="3">
    <location>
        <begin position="1"/>
        <end position="23"/>
    </location>
</feature>
<comment type="similarity">
    <text evidence="1">Belongs to the oxygen-dependent FAD-linked oxidoreductase family.</text>
</comment>
<dbReference type="InterPro" id="IPR006094">
    <property type="entry name" value="Oxid_FAD_bind_N"/>
</dbReference>
<dbReference type="EMBL" id="MU854316">
    <property type="protein sequence ID" value="KAK4044873.1"/>
    <property type="molecule type" value="Genomic_DNA"/>
</dbReference>
<dbReference type="GO" id="GO:0071949">
    <property type="term" value="F:FAD binding"/>
    <property type="evidence" value="ECO:0007669"/>
    <property type="project" value="InterPro"/>
</dbReference>
<dbReference type="Pfam" id="PF08031">
    <property type="entry name" value="BBE"/>
    <property type="match status" value="1"/>
</dbReference>
<evidence type="ECO:0000313" key="6">
    <source>
        <dbReference type="Proteomes" id="UP001303115"/>
    </source>
</evidence>
<dbReference type="InterPro" id="IPR012951">
    <property type="entry name" value="BBE"/>
</dbReference>
<dbReference type="Gene3D" id="3.30.465.10">
    <property type="match status" value="2"/>
</dbReference>
<accession>A0AAN6SWP9</accession>
<evidence type="ECO:0000256" key="2">
    <source>
        <dbReference type="ARBA" id="ARBA00023002"/>
    </source>
</evidence>
<feature type="chain" id="PRO_5042845307" evidence="3">
    <location>
        <begin position="24"/>
        <end position="571"/>
    </location>
</feature>
<dbReference type="Proteomes" id="UP001303115">
    <property type="component" value="Unassembled WGS sequence"/>
</dbReference>
<dbReference type="InterPro" id="IPR016166">
    <property type="entry name" value="FAD-bd_PCMH"/>
</dbReference>
<reference evidence="6" key="1">
    <citation type="journal article" date="2023" name="Mol. Phylogenet. Evol.">
        <title>Genome-scale phylogeny and comparative genomics of the fungal order Sordariales.</title>
        <authorList>
            <person name="Hensen N."/>
            <person name="Bonometti L."/>
            <person name="Westerberg I."/>
            <person name="Brannstrom I.O."/>
            <person name="Guillou S."/>
            <person name="Cros-Aarteil S."/>
            <person name="Calhoun S."/>
            <person name="Haridas S."/>
            <person name="Kuo A."/>
            <person name="Mondo S."/>
            <person name="Pangilinan J."/>
            <person name="Riley R."/>
            <person name="LaButti K."/>
            <person name="Andreopoulos B."/>
            <person name="Lipzen A."/>
            <person name="Chen C."/>
            <person name="Yan M."/>
            <person name="Daum C."/>
            <person name="Ng V."/>
            <person name="Clum A."/>
            <person name="Steindorff A."/>
            <person name="Ohm R.A."/>
            <person name="Martin F."/>
            <person name="Silar P."/>
            <person name="Natvig D.O."/>
            <person name="Lalanne C."/>
            <person name="Gautier V."/>
            <person name="Ament-Velasquez S.L."/>
            <person name="Kruys A."/>
            <person name="Hutchinson M.I."/>
            <person name="Powell A.J."/>
            <person name="Barry K."/>
            <person name="Miller A.N."/>
            <person name="Grigoriev I.V."/>
            <person name="Debuchy R."/>
            <person name="Gladieux P."/>
            <person name="Hiltunen Thoren M."/>
            <person name="Johannesson H."/>
        </authorList>
    </citation>
    <scope>NUCLEOTIDE SEQUENCE [LARGE SCALE GENOMIC DNA]</scope>
    <source>
        <strain evidence="6">CBS 284.82</strain>
    </source>
</reference>
<organism evidence="5 6">
    <name type="scientific">Parachaetomium inaequale</name>
    <dbReference type="NCBI Taxonomy" id="2588326"/>
    <lineage>
        <taxon>Eukaryota</taxon>
        <taxon>Fungi</taxon>
        <taxon>Dikarya</taxon>
        <taxon>Ascomycota</taxon>
        <taxon>Pezizomycotina</taxon>
        <taxon>Sordariomycetes</taxon>
        <taxon>Sordariomycetidae</taxon>
        <taxon>Sordariales</taxon>
        <taxon>Chaetomiaceae</taxon>
        <taxon>Parachaetomium</taxon>
    </lineage>
</organism>
<keyword evidence="3" id="KW-0732">Signal</keyword>
<name>A0AAN6SWP9_9PEZI</name>
<comment type="caution">
    <text evidence="5">The sequence shown here is derived from an EMBL/GenBank/DDBJ whole genome shotgun (WGS) entry which is preliminary data.</text>
</comment>
<dbReference type="SUPFAM" id="SSF56176">
    <property type="entry name" value="FAD-binding/transporter-associated domain-like"/>
    <property type="match status" value="1"/>
</dbReference>
<dbReference type="InterPro" id="IPR036318">
    <property type="entry name" value="FAD-bd_PCMH-like_sf"/>
</dbReference>
<keyword evidence="6" id="KW-1185">Reference proteome</keyword>
<evidence type="ECO:0000256" key="3">
    <source>
        <dbReference type="SAM" id="SignalP"/>
    </source>
</evidence>
<sequence length="571" mass="61385">MKAPFLAAGLLAAGALTVDVVVSLNLDGCKCFPGDACWPSTSDWNSLNQTVGGRLIATVPLAKSCHDPNYDPVRCQALRDGWTNPATHMDDSASVMAPFFANQSCDPFTAESKPCTLGNYVVYAVEAESAADIVATVKFAKQNNIRFIIRNTGHDYLGRSTGAGALSVWTHKLNSIEFKEWKDKYYTGSAAKLGAGVQGFEAMSAALAKKQVVVGGECPTVGIAGGYTQGGGHSALSTSFGLSADNTLEFEVVTAAGELVTASRAQNADLYWALSGGGGGNYGVVVSMTVKTFPDAHVGGATLSFYANENPTETFYGAIDAFHAAIPDMVEAGAMVVYYFTSSFFMIAPLTAFNKTSAEVEAIMAPFLTKLTSMGVKYTSAYSQTATYYDHYDKYFGPLPVGNIQVGIAQYGGRLVPLSAFETNAMAMSAVARYITSKNVTWIGVCTDVSRFGRNKANAVLPAWRQPLVHATLTTEWSFDPADWDQMLANQRLMTYDIMPAIEAVTPGSGAYMNEADFQQPEFQEAFFGSNYKSLLCVKRKYDPEGFFYATKAVGSERWSVANDGRMCQVL</sequence>
<keyword evidence="2" id="KW-0560">Oxidoreductase</keyword>
<dbReference type="PROSITE" id="PS51387">
    <property type="entry name" value="FAD_PCMH"/>
    <property type="match status" value="1"/>
</dbReference>
<evidence type="ECO:0000256" key="1">
    <source>
        <dbReference type="ARBA" id="ARBA00005466"/>
    </source>
</evidence>
<dbReference type="PANTHER" id="PTHR13878:SF91">
    <property type="entry name" value="FAD BINDING DOMAIN PROTEIN (AFU_ORTHOLOGUE AFUA_6G12070)-RELATED"/>
    <property type="match status" value="1"/>
</dbReference>
<evidence type="ECO:0000313" key="5">
    <source>
        <dbReference type="EMBL" id="KAK4044873.1"/>
    </source>
</evidence>
<dbReference type="Pfam" id="PF01565">
    <property type="entry name" value="FAD_binding_4"/>
    <property type="match status" value="1"/>
</dbReference>
<proteinExistence type="inferred from homology"/>
<dbReference type="PANTHER" id="PTHR13878">
    <property type="entry name" value="GULONOLACTONE OXIDASE"/>
    <property type="match status" value="1"/>
</dbReference>
<dbReference type="InterPro" id="IPR016169">
    <property type="entry name" value="FAD-bd_PCMH_sub2"/>
</dbReference>
<feature type="domain" description="FAD-binding PCMH-type" evidence="4">
    <location>
        <begin position="117"/>
        <end position="295"/>
    </location>
</feature>
<protein>
    <submittedName>
        <fullName evidence="5">Isoamyl alcohol oxidase</fullName>
    </submittedName>
</protein>
<dbReference type="GO" id="GO:0016491">
    <property type="term" value="F:oxidoreductase activity"/>
    <property type="evidence" value="ECO:0007669"/>
    <property type="project" value="UniProtKB-KW"/>
</dbReference>
<evidence type="ECO:0000259" key="4">
    <source>
        <dbReference type="PROSITE" id="PS51387"/>
    </source>
</evidence>